<evidence type="ECO:0000259" key="14">
    <source>
        <dbReference type="Pfam" id="PF00266"/>
    </source>
</evidence>
<dbReference type="OrthoDB" id="9809412at2"/>
<dbReference type="FunFam" id="3.40.640.10:FF:000010">
    <property type="entry name" value="Phosphoserine aminotransferase"/>
    <property type="match status" value="1"/>
</dbReference>
<dbReference type="PIRSF" id="PIRSF000525">
    <property type="entry name" value="SerC"/>
    <property type="match status" value="1"/>
</dbReference>
<name>A0A521B6Y6_9BACT</name>
<dbReference type="Pfam" id="PF00266">
    <property type="entry name" value="Aminotran_5"/>
    <property type="match status" value="1"/>
</dbReference>
<evidence type="ECO:0000256" key="10">
    <source>
        <dbReference type="ARBA" id="ARBA00047630"/>
    </source>
</evidence>
<dbReference type="PANTHER" id="PTHR43247">
    <property type="entry name" value="PHOSPHOSERINE AMINOTRANSFERASE"/>
    <property type="match status" value="1"/>
</dbReference>
<comment type="catalytic activity">
    <reaction evidence="11 12 13">
        <text>O-phospho-L-serine + 2-oxoglutarate = 3-phosphooxypyruvate + L-glutamate</text>
        <dbReference type="Rhea" id="RHEA:14329"/>
        <dbReference type="ChEBI" id="CHEBI:16810"/>
        <dbReference type="ChEBI" id="CHEBI:18110"/>
        <dbReference type="ChEBI" id="CHEBI:29985"/>
        <dbReference type="ChEBI" id="CHEBI:57524"/>
        <dbReference type="EC" id="2.6.1.52"/>
    </reaction>
</comment>
<accession>A0A521B6Y6</accession>
<feature type="binding site" evidence="12">
    <location>
        <position position="153"/>
    </location>
    <ligand>
        <name>pyridoxal 5'-phosphate</name>
        <dbReference type="ChEBI" id="CHEBI:597326"/>
    </ligand>
</feature>
<feature type="domain" description="Aminotransferase class V" evidence="14">
    <location>
        <begin position="5"/>
        <end position="348"/>
    </location>
</feature>
<dbReference type="InterPro" id="IPR000192">
    <property type="entry name" value="Aminotrans_V_dom"/>
</dbReference>
<dbReference type="Gene3D" id="3.90.1150.10">
    <property type="entry name" value="Aspartate Aminotransferase, domain 1"/>
    <property type="match status" value="1"/>
</dbReference>
<protein>
    <recommendedName>
        <fullName evidence="12">Phosphoserine aminotransferase</fullName>
        <ecNumber evidence="12">2.6.1.52</ecNumber>
    </recommendedName>
    <alternativeName>
        <fullName evidence="12">Phosphohydroxythreonine aminotransferase</fullName>
        <shortName evidence="12">PSAT</shortName>
    </alternativeName>
</protein>
<evidence type="ECO:0000256" key="8">
    <source>
        <dbReference type="ARBA" id="ARBA00023096"/>
    </source>
</evidence>
<evidence type="ECO:0000256" key="7">
    <source>
        <dbReference type="ARBA" id="ARBA00022898"/>
    </source>
</evidence>
<evidence type="ECO:0000256" key="9">
    <source>
        <dbReference type="ARBA" id="ARBA00023299"/>
    </source>
</evidence>
<evidence type="ECO:0000256" key="12">
    <source>
        <dbReference type="HAMAP-Rule" id="MF_00160"/>
    </source>
</evidence>
<comment type="caution">
    <text evidence="12">Lacks conserved residue(s) required for the propagation of feature annotation.</text>
</comment>
<dbReference type="GO" id="GO:0030170">
    <property type="term" value="F:pyridoxal phosphate binding"/>
    <property type="evidence" value="ECO:0007669"/>
    <property type="project" value="UniProtKB-UniRule"/>
</dbReference>
<feature type="modified residue" description="N6-(pyridoxal phosphate)lysine" evidence="12">
    <location>
        <position position="197"/>
    </location>
</feature>
<evidence type="ECO:0000256" key="13">
    <source>
        <dbReference type="RuleBase" id="RU004505"/>
    </source>
</evidence>
<feature type="binding site" evidence="12">
    <location>
        <position position="102"/>
    </location>
    <ligand>
        <name>pyridoxal 5'-phosphate</name>
        <dbReference type="ChEBI" id="CHEBI:597326"/>
    </ligand>
</feature>
<keyword evidence="4 12" id="KW-0032">Aminotransferase</keyword>
<dbReference type="RefSeq" id="WP_142453097.1">
    <property type="nucleotide sequence ID" value="NZ_FXTP01000002.1"/>
</dbReference>
<dbReference type="UniPathway" id="UPA00244">
    <property type="reaction ID" value="UER00311"/>
</dbReference>
<dbReference type="EMBL" id="FXTP01000002">
    <property type="protein sequence ID" value="SMO42864.1"/>
    <property type="molecule type" value="Genomic_DNA"/>
</dbReference>
<keyword evidence="6 12" id="KW-0808">Transferase</keyword>
<comment type="subunit">
    <text evidence="12">Homodimer.</text>
</comment>
<dbReference type="PANTHER" id="PTHR43247:SF1">
    <property type="entry name" value="PHOSPHOSERINE AMINOTRANSFERASE"/>
    <property type="match status" value="1"/>
</dbReference>
<comment type="catalytic activity">
    <reaction evidence="10 12">
        <text>4-(phosphooxy)-L-threonine + 2-oxoglutarate = (R)-3-hydroxy-2-oxo-4-phosphooxybutanoate + L-glutamate</text>
        <dbReference type="Rhea" id="RHEA:16573"/>
        <dbReference type="ChEBI" id="CHEBI:16810"/>
        <dbReference type="ChEBI" id="CHEBI:29985"/>
        <dbReference type="ChEBI" id="CHEBI:58452"/>
        <dbReference type="ChEBI" id="CHEBI:58538"/>
        <dbReference type="EC" id="2.6.1.52"/>
    </reaction>
</comment>
<sequence>MKRVHNFSAGPAVLPLEVLKKAQEELPSYGDTGTSIMEQSHRGKAYSQIDAEAKERLNRILGLDDKFHILFLQGGASQQFMQVPYNLLGDDETADYIDTGRWSAKAITEAEIFGKVHVPFSSADDNYTHVPTSADQLDLTEGAKYVHITSNNTVVGTQLPTEPETNGVPLVCDASSDFLSRPIDVDKYGIIYAGAQKNLGPAGVTVVLVNKEFIKGQADRDIPTLLDYTTHTEKIFNTPPTFAVYMVNLVLEWVEEKGGLDYFQKVNNQKAELLYSTIDSDDFYRGTAKLDSRSKMNVTFRLPSEELEAQFLAEAAKHDLVALKGHRSVGGVRASIYNACPMESVQALVDFMKQFRSENG</sequence>
<keyword evidence="5 12" id="KW-0028">Amino-acid biosynthesis</keyword>
<dbReference type="UniPathway" id="UPA00135">
    <property type="reaction ID" value="UER00197"/>
</dbReference>
<comment type="pathway">
    <text evidence="2 12 13">Amino-acid biosynthesis; L-serine biosynthesis; L-serine from 3-phospho-D-glycerate: step 2/3.</text>
</comment>
<dbReference type="PROSITE" id="PS00595">
    <property type="entry name" value="AA_TRANSFER_CLASS_5"/>
    <property type="match status" value="1"/>
</dbReference>
<evidence type="ECO:0000256" key="1">
    <source>
        <dbReference type="ARBA" id="ARBA00004915"/>
    </source>
</evidence>
<dbReference type="NCBIfam" id="NF003764">
    <property type="entry name" value="PRK05355.1"/>
    <property type="match status" value="1"/>
</dbReference>
<comment type="pathway">
    <text evidence="1 12">Cofactor biosynthesis; pyridoxine 5'-phosphate biosynthesis; pyridoxine 5'-phosphate from D-erythrose 4-phosphate: step 3/5.</text>
</comment>
<evidence type="ECO:0000256" key="5">
    <source>
        <dbReference type="ARBA" id="ARBA00022605"/>
    </source>
</evidence>
<dbReference type="Gene3D" id="3.40.640.10">
    <property type="entry name" value="Type I PLP-dependent aspartate aminotransferase-like (Major domain)"/>
    <property type="match status" value="1"/>
</dbReference>
<comment type="function">
    <text evidence="12">Catalyzes the reversible conversion of 3-phosphohydroxypyruvate to phosphoserine and of 3-hydroxy-2-oxo-4-phosphonooxybutanoate to phosphohydroxythreonine.</text>
</comment>
<evidence type="ECO:0000256" key="3">
    <source>
        <dbReference type="ARBA" id="ARBA00006904"/>
    </source>
</evidence>
<comment type="subcellular location">
    <subcellularLocation>
        <location evidence="12">Cytoplasm</location>
    </subcellularLocation>
</comment>
<dbReference type="GO" id="GO:0006564">
    <property type="term" value="P:L-serine biosynthetic process"/>
    <property type="evidence" value="ECO:0007669"/>
    <property type="project" value="UniProtKB-UniRule"/>
</dbReference>
<dbReference type="InterPro" id="IPR022278">
    <property type="entry name" value="Pser_aminoTfrase"/>
</dbReference>
<reference evidence="15 16" key="1">
    <citation type="submission" date="2017-05" db="EMBL/GenBank/DDBJ databases">
        <authorList>
            <person name="Varghese N."/>
            <person name="Submissions S."/>
        </authorList>
    </citation>
    <scope>NUCLEOTIDE SEQUENCE [LARGE SCALE GENOMIC DNA]</scope>
    <source>
        <strain evidence="15 16">DSM 21985</strain>
    </source>
</reference>
<dbReference type="InterPro" id="IPR015422">
    <property type="entry name" value="PyrdxlP-dep_Trfase_small"/>
</dbReference>
<dbReference type="InterPro" id="IPR020578">
    <property type="entry name" value="Aminotrans_V_PyrdxlP_BS"/>
</dbReference>
<keyword evidence="9 12" id="KW-0718">Serine biosynthesis</keyword>
<evidence type="ECO:0000313" key="15">
    <source>
        <dbReference type="EMBL" id="SMO42864.1"/>
    </source>
</evidence>
<dbReference type="InterPro" id="IPR015424">
    <property type="entry name" value="PyrdxlP-dep_Trfase"/>
</dbReference>
<dbReference type="HAMAP" id="MF_00160">
    <property type="entry name" value="SerC_aminotrans_5"/>
    <property type="match status" value="1"/>
</dbReference>
<dbReference type="InterPro" id="IPR015421">
    <property type="entry name" value="PyrdxlP-dep_Trfase_major"/>
</dbReference>
<keyword evidence="16" id="KW-1185">Reference proteome</keyword>
<keyword evidence="7 12" id="KW-0663">Pyridoxal phosphate</keyword>
<comment type="similarity">
    <text evidence="3 12">Belongs to the class-V pyridoxal-phosphate-dependent aminotransferase family. SerC subfamily.</text>
</comment>
<evidence type="ECO:0000256" key="11">
    <source>
        <dbReference type="ARBA" id="ARBA00049007"/>
    </source>
</evidence>
<organism evidence="15 16">
    <name type="scientific">Gracilimonas mengyeensis</name>
    <dbReference type="NCBI Taxonomy" id="1302730"/>
    <lineage>
        <taxon>Bacteria</taxon>
        <taxon>Pseudomonadati</taxon>
        <taxon>Balneolota</taxon>
        <taxon>Balneolia</taxon>
        <taxon>Balneolales</taxon>
        <taxon>Balneolaceae</taxon>
        <taxon>Gracilimonas</taxon>
    </lineage>
</organism>
<feature type="binding site" evidence="12">
    <location>
        <position position="196"/>
    </location>
    <ligand>
        <name>pyridoxal 5'-phosphate</name>
        <dbReference type="ChEBI" id="CHEBI:597326"/>
    </ligand>
</feature>
<feature type="binding site" evidence="12">
    <location>
        <position position="42"/>
    </location>
    <ligand>
        <name>L-glutamate</name>
        <dbReference type="ChEBI" id="CHEBI:29985"/>
    </ligand>
</feature>
<dbReference type="GO" id="GO:0004648">
    <property type="term" value="F:O-phospho-L-serine:2-oxoglutarate aminotransferase activity"/>
    <property type="evidence" value="ECO:0007669"/>
    <property type="project" value="UniProtKB-UniRule"/>
</dbReference>
<dbReference type="NCBIfam" id="TIGR01364">
    <property type="entry name" value="serC_1"/>
    <property type="match status" value="1"/>
</dbReference>
<dbReference type="Proteomes" id="UP000317557">
    <property type="component" value="Unassembled WGS sequence"/>
</dbReference>
<keyword evidence="12" id="KW-0963">Cytoplasm</keyword>
<evidence type="ECO:0000313" key="16">
    <source>
        <dbReference type="Proteomes" id="UP000317557"/>
    </source>
</evidence>
<evidence type="ECO:0000256" key="4">
    <source>
        <dbReference type="ARBA" id="ARBA00022576"/>
    </source>
</evidence>
<feature type="binding site" evidence="12">
    <location>
        <begin position="237"/>
        <end position="238"/>
    </location>
    <ligand>
        <name>pyridoxal 5'-phosphate</name>
        <dbReference type="ChEBI" id="CHEBI:597326"/>
    </ligand>
</feature>
<dbReference type="SUPFAM" id="SSF53383">
    <property type="entry name" value="PLP-dependent transferases"/>
    <property type="match status" value="1"/>
</dbReference>
<dbReference type="GO" id="GO:0005737">
    <property type="term" value="C:cytoplasm"/>
    <property type="evidence" value="ECO:0007669"/>
    <property type="project" value="UniProtKB-SubCell"/>
</dbReference>
<feature type="binding site" evidence="12">
    <location>
        <position position="173"/>
    </location>
    <ligand>
        <name>pyridoxal 5'-phosphate</name>
        <dbReference type="ChEBI" id="CHEBI:597326"/>
    </ligand>
</feature>
<proteinExistence type="inferred from homology"/>
<dbReference type="AlphaFoldDB" id="A0A521B6Y6"/>
<evidence type="ECO:0000256" key="2">
    <source>
        <dbReference type="ARBA" id="ARBA00005099"/>
    </source>
</evidence>
<comment type="cofactor">
    <cofactor evidence="12">
        <name>pyridoxal 5'-phosphate</name>
        <dbReference type="ChEBI" id="CHEBI:597326"/>
    </cofactor>
    <text evidence="12">Binds 1 pyridoxal phosphate per subunit.</text>
</comment>
<dbReference type="FunFam" id="3.90.1150.10:FF:000006">
    <property type="entry name" value="Phosphoserine aminotransferase"/>
    <property type="match status" value="1"/>
</dbReference>
<dbReference type="EC" id="2.6.1.52" evidence="12"/>
<evidence type="ECO:0000256" key="6">
    <source>
        <dbReference type="ARBA" id="ARBA00022679"/>
    </source>
</evidence>
<dbReference type="GO" id="GO:0008615">
    <property type="term" value="P:pyridoxine biosynthetic process"/>
    <property type="evidence" value="ECO:0007669"/>
    <property type="project" value="UniProtKB-UniRule"/>
</dbReference>
<feature type="binding site" evidence="12">
    <location>
        <begin position="76"/>
        <end position="77"/>
    </location>
    <ligand>
        <name>pyridoxal 5'-phosphate</name>
        <dbReference type="ChEBI" id="CHEBI:597326"/>
    </ligand>
</feature>
<keyword evidence="8 12" id="KW-0664">Pyridoxine biosynthesis</keyword>
<gene>
    <name evidence="12" type="primary">serC</name>
    <name evidence="15" type="ORF">SAMN06265219_10275</name>
</gene>